<gene>
    <name evidence="1" type="ORF">L211DRAFT_852522</name>
</gene>
<protein>
    <submittedName>
        <fullName evidence="1">Uncharacterized protein</fullName>
    </submittedName>
</protein>
<dbReference type="InParanoid" id="A0A3N4LBL8"/>
<evidence type="ECO:0000313" key="1">
    <source>
        <dbReference type="EMBL" id="RPB20270.1"/>
    </source>
</evidence>
<sequence>MFYRYFYRYLSVITHPRSSRNFSASSIRPAPNIRINYLVLGLTYKDRPFISTIKQLSDDSVEDFLDTIQKRLEERFRTDCPPGRLQGYRVDIPLSTGRMDTAFTPEESCTDETHMEHVLGLGHYFGALPKNFQPQTKTTIDKVFTKGLPYRSPNPNVLLNTSGVQWEFQASAKLLAVLSTAVEDHYQSFKLGLTDKTTIPTYLYLSGSGTGKSRHASEFHQSVLKSLPEGQTKSELRGRLESAWVFYVTLENGHGLGSNECAQDGMTAIGSRILLQLLGGSLTDILNTYQPPHPETVFQLIAKSEKKDLSQQTIILVVDGLHNLPDDLQFNGTLTELGNLSHGGFRLVCVTSTFRDRIETALKPSRRLRTYLPIEPLNPPTIRDEHGSSIAAFPDKTPLGQLLVRDCGGHGRALEILWNLIKGKDLKSTNLKEIMHDLRAKLTSYYPLVFRVRTEEKEAIVRAAFVHQLLYASDPLSGTGKTPDELCAPGLVWFEEDETATGYGRLKVAYICIWAMANSLRDSILRNWSFDDYSTLLEKVNEAIKPSWEEFKRFNIRFRCLKSQIFENGRLLTLTELHYGANITGDIAFRNRHLTPSKAIYHTDTRTNICNKTQWLVTSLEGTTNMRECQHILQNASSAPYGDAFLCLDSPNSSTPVNEVHQYKLYSGQRNIREAEYQKERQKAASSTDFFILYTTQEHSGNFSLPQNSALVCQDNWDRYYGSFAGRAFIYGSGVGGK</sequence>
<evidence type="ECO:0000313" key="2">
    <source>
        <dbReference type="Proteomes" id="UP000267821"/>
    </source>
</evidence>
<dbReference type="OrthoDB" id="4523734at2759"/>
<keyword evidence="2" id="KW-1185">Reference proteome</keyword>
<dbReference type="AlphaFoldDB" id="A0A3N4LBL8"/>
<accession>A0A3N4LBL8</accession>
<reference evidence="1 2" key="1">
    <citation type="journal article" date="2018" name="Nat. Ecol. Evol.">
        <title>Pezizomycetes genomes reveal the molecular basis of ectomycorrhizal truffle lifestyle.</title>
        <authorList>
            <person name="Murat C."/>
            <person name="Payen T."/>
            <person name="Noel B."/>
            <person name="Kuo A."/>
            <person name="Morin E."/>
            <person name="Chen J."/>
            <person name="Kohler A."/>
            <person name="Krizsan K."/>
            <person name="Balestrini R."/>
            <person name="Da Silva C."/>
            <person name="Montanini B."/>
            <person name="Hainaut M."/>
            <person name="Levati E."/>
            <person name="Barry K.W."/>
            <person name="Belfiori B."/>
            <person name="Cichocki N."/>
            <person name="Clum A."/>
            <person name="Dockter R.B."/>
            <person name="Fauchery L."/>
            <person name="Guy J."/>
            <person name="Iotti M."/>
            <person name="Le Tacon F."/>
            <person name="Lindquist E.A."/>
            <person name="Lipzen A."/>
            <person name="Malagnac F."/>
            <person name="Mello A."/>
            <person name="Molinier V."/>
            <person name="Miyauchi S."/>
            <person name="Poulain J."/>
            <person name="Riccioni C."/>
            <person name="Rubini A."/>
            <person name="Sitrit Y."/>
            <person name="Splivallo R."/>
            <person name="Traeger S."/>
            <person name="Wang M."/>
            <person name="Zifcakova L."/>
            <person name="Wipf D."/>
            <person name="Zambonelli A."/>
            <person name="Paolocci F."/>
            <person name="Nowrousian M."/>
            <person name="Ottonello S."/>
            <person name="Baldrian P."/>
            <person name="Spatafora J.W."/>
            <person name="Henrissat B."/>
            <person name="Nagy L.G."/>
            <person name="Aury J.M."/>
            <person name="Wincker P."/>
            <person name="Grigoriev I.V."/>
            <person name="Bonfante P."/>
            <person name="Martin F.M."/>
        </authorList>
    </citation>
    <scope>NUCLEOTIDE SEQUENCE [LARGE SCALE GENOMIC DNA]</scope>
    <source>
        <strain evidence="1 2">ATCC MYA-4762</strain>
    </source>
</reference>
<name>A0A3N4LBL8_9PEZI</name>
<proteinExistence type="predicted"/>
<dbReference type="Proteomes" id="UP000267821">
    <property type="component" value="Unassembled WGS sequence"/>
</dbReference>
<dbReference type="EMBL" id="ML121575">
    <property type="protein sequence ID" value="RPB20270.1"/>
    <property type="molecule type" value="Genomic_DNA"/>
</dbReference>
<organism evidence="1 2">
    <name type="scientific">Terfezia boudieri ATCC MYA-4762</name>
    <dbReference type="NCBI Taxonomy" id="1051890"/>
    <lineage>
        <taxon>Eukaryota</taxon>
        <taxon>Fungi</taxon>
        <taxon>Dikarya</taxon>
        <taxon>Ascomycota</taxon>
        <taxon>Pezizomycotina</taxon>
        <taxon>Pezizomycetes</taxon>
        <taxon>Pezizales</taxon>
        <taxon>Pezizaceae</taxon>
        <taxon>Terfezia</taxon>
    </lineage>
</organism>